<dbReference type="Gene3D" id="3.55.50.30">
    <property type="match status" value="1"/>
</dbReference>
<dbReference type="Proteomes" id="UP000441336">
    <property type="component" value="Unassembled WGS sequence"/>
</dbReference>
<keyword evidence="5" id="KW-1185">Reference proteome</keyword>
<organism evidence="4 5">
    <name type="scientific">Hymenobacter ginkgonis</name>
    <dbReference type="NCBI Taxonomy" id="2682976"/>
    <lineage>
        <taxon>Bacteria</taxon>
        <taxon>Pseudomonadati</taxon>
        <taxon>Bacteroidota</taxon>
        <taxon>Cytophagia</taxon>
        <taxon>Cytophagales</taxon>
        <taxon>Hymenobacteraceae</taxon>
        <taxon>Hymenobacter</taxon>
    </lineage>
</organism>
<keyword evidence="1" id="KW-0472">Membrane</keyword>
<dbReference type="RefSeq" id="WP_157569357.1">
    <property type="nucleotide sequence ID" value="NZ_WQKZ01000007.1"/>
</dbReference>
<dbReference type="Pfam" id="PF04773">
    <property type="entry name" value="FecR"/>
    <property type="match status" value="1"/>
</dbReference>
<dbReference type="PANTHER" id="PTHR30273:SF2">
    <property type="entry name" value="PROTEIN FECR"/>
    <property type="match status" value="1"/>
</dbReference>
<accession>A0A7K1TKA1</accession>
<dbReference type="AlphaFoldDB" id="A0A7K1TKA1"/>
<keyword evidence="1" id="KW-0812">Transmembrane</keyword>
<protein>
    <submittedName>
        <fullName evidence="4">DUF4974 domain-containing protein</fullName>
    </submittedName>
</protein>
<evidence type="ECO:0000256" key="1">
    <source>
        <dbReference type="SAM" id="Phobius"/>
    </source>
</evidence>
<sequence length="391" mass="41579">MTQRYADPADAPWALLARHLAHEATAGERADLRAWVEADPSHLQILTTVTRAWERAGEVAAGPVLFSPADVEAAWQRLRPALAVAPAPSVVAAATVATPSTPVAKQLWPLQRRATARRWQLAAGLALLLGTGYALARTWLFKPQELTLTYVSADNRQLIRLPDGSTVWLNAHSRLRYAGVGPAPAHGLRAVQLTGEAYFEVAHNPARPFIVSTTTARVRVTGTAFNVRAYAAEDSVEVSVTHGQVWLTHLSAPDSVQLPAGTRAALHATDAPGRAAARLQRQARADPNFRAWQNDTLRFADTPVAQVVRTLQATFGTSVQLSTPALGQCRFTGTFVKQSPARVLAVLAAATASRLTTTGSGGYQLEGLGCAAPVSVSPTPATSAASIPIRE</sequence>
<dbReference type="GO" id="GO:0016989">
    <property type="term" value="F:sigma factor antagonist activity"/>
    <property type="evidence" value="ECO:0007669"/>
    <property type="project" value="TreeGrafter"/>
</dbReference>
<dbReference type="EMBL" id="WQKZ01000007">
    <property type="protein sequence ID" value="MVN78844.1"/>
    <property type="molecule type" value="Genomic_DNA"/>
</dbReference>
<evidence type="ECO:0000313" key="5">
    <source>
        <dbReference type="Proteomes" id="UP000441336"/>
    </source>
</evidence>
<dbReference type="Pfam" id="PF16344">
    <property type="entry name" value="FecR_C"/>
    <property type="match status" value="1"/>
</dbReference>
<dbReference type="InterPro" id="IPR032508">
    <property type="entry name" value="FecR_C"/>
</dbReference>
<comment type="caution">
    <text evidence="4">The sequence shown here is derived from an EMBL/GenBank/DDBJ whole genome shotgun (WGS) entry which is preliminary data.</text>
</comment>
<feature type="domain" description="Protein FecR C-terminal" evidence="3">
    <location>
        <begin position="297"/>
        <end position="351"/>
    </location>
</feature>
<evidence type="ECO:0000259" key="2">
    <source>
        <dbReference type="Pfam" id="PF04773"/>
    </source>
</evidence>
<dbReference type="InterPro" id="IPR012373">
    <property type="entry name" value="Ferrdict_sens_TM"/>
</dbReference>
<dbReference type="InterPro" id="IPR006860">
    <property type="entry name" value="FecR"/>
</dbReference>
<reference evidence="4 5" key="1">
    <citation type="submission" date="2019-12" db="EMBL/GenBank/DDBJ databases">
        <title>Hymenobacter sp. HMF4947 Genome sequencing and assembly.</title>
        <authorList>
            <person name="Kang H."/>
            <person name="Cha I."/>
            <person name="Kim H."/>
            <person name="Joh K."/>
        </authorList>
    </citation>
    <scope>NUCLEOTIDE SEQUENCE [LARGE SCALE GENOMIC DNA]</scope>
    <source>
        <strain evidence="4 5">HMF4947</strain>
    </source>
</reference>
<keyword evidence="1" id="KW-1133">Transmembrane helix</keyword>
<evidence type="ECO:0000313" key="4">
    <source>
        <dbReference type="EMBL" id="MVN78844.1"/>
    </source>
</evidence>
<gene>
    <name evidence="4" type="ORF">GO988_21140</name>
</gene>
<name>A0A7K1TKA1_9BACT</name>
<feature type="domain" description="FecR protein" evidence="2">
    <location>
        <begin position="152"/>
        <end position="245"/>
    </location>
</feature>
<evidence type="ECO:0000259" key="3">
    <source>
        <dbReference type="Pfam" id="PF16344"/>
    </source>
</evidence>
<dbReference type="PANTHER" id="PTHR30273">
    <property type="entry name" value="PERIPLASMIC SIGNAL SENSOR AND SIGMA FACTOR ACTIVATOR FECR-RELATED"/>
    <property type="match status" value="1"/>
</dbReference>
<feature type="transmembrane region" description="Helical" evidence="1">
    <location>
        <begin position="121"/>
        <end position="140"/>
    </location>
</feature>
<proteinExistence type="predicted"/>
<dbReference type="Gene3D" id="2.60.120.1440">
    <property type="match status" value="1"/>
</dbReference>